<evidence type="ECO:0000313" key="14">
    <source>
        <dbReference type="Proteomes" id="UP001172457"/>
    </source>
</evidence>
<dbReference type="GO" id="GO:0008289">
    <property type="term" value="F:lipid binding"/>
    <property type="evidence" value="ECO:0007669"/>
    <property type="project" value="UniProtKB-KW"/>
</dbReference>
<evidence type="ECO:0000256" key="11">
    <source>
        <dbReference type="ARBA" id="ARBA00024037"/>
    </source>
</evidence>
<comment type="similarity">
    <text evidence="11">Belongs to the plant CAR protein family.</text>
</comment>
<keyword evidence="8" id="KW-0446">Lipid-binding</keyword>
<keyword evidence="6" id="KW-0479">Metal-binding</keyword>
<dbReference type="GO" id="GO:0005634">
    <property type="term" value="C:nucleus"/>
    <property type="evidence" value="ECO:0007669"/>
    <property type="project" value="UniProtKB-SubCell"/>
</dbReference>
<evidence type="ECO:0000256" key="1">
    <source>
        <dbReference type="ARBA" id="ARBA00004123"/>
    </source>
</evidence>
<dbReference type="GO" id="GO:0046872">
    <property type="term" value="F:metal ion binding"/>
    <property type="evidence" value="ECO:0007669"/>
    <property type="project" value="UniProtKB-KW"/>
</dbReference>
<dbReference type="GO" id="GO:0005886">
    <property type="term" value="C:plasma membrane"/>
    <property type="evidence" value="ECO:0007669"/>
    <property type="project" value="UniProtKB-SubCell"/>
</dbReference>
<evidence type="ECO:0000256" key="10">
    <source>
        <dbReference type="ARBA" id="ARBA00023242"/>
    </source>
</evidence>
<dbReference type="PROSITE" id="PS50004">
    <property type="entry name" value="C2"/>
    <property type="match status" value="1"/>
</dbReference>
<keyword evidence="10" id="KW-0539">Nucleus</keyword>
<accession>A0AA38WJY0</accession>
<evidence type="ECO:0000259" key="12">
    <source>
        <dbReference type="PROSITE" id="PS50004"/>
    </source>
</evidence>
<dbReference type="InterPro" id="IPR000008">
    <property type="entry name" value="C2_dom"/>
</dbReference>
<evidence type="ECO:0000313" key="13">
    <source>
        <dbReference type="EMBL" id="KAJ9563792.1"/>
    </source>
</evidence>
<dbReference type="AlphaFoldDB" id="A0AA38WJY0"/>
<dbReference type="SMART" id="SM00239">
    <property type="entry name" value="C2"/>
    <property type="match status" value="1"/>
</dbReference>
<proteinExistence type="inferred from homology"/>
<keyword evidence="5" id="KW-0938">Abscisic acid signaling pathway</keyword>
<dbReference type="GO" id="GO:0005096">
    <property type="term" value="F:GTPase activator activity"/>
    <property type="evidence" value="ECO:0007669"/>
    <property type="project" value="UniProtKB-KW"/>
</dbReference>
<comment type="subcellular location">
    <subcellularLocation>
        <location evidence="2">Cell membrane</location>
    </subcellularLocation>
    <subcellularLocation>
        <location evidence="1">Nucleus</location>
    </subcellularLocation>
</comment>
<evidence type="ECO:0000256" key="2">
    <source>
        <dbReference type="ARBA" id="ARBA00004236"/>
    </source>
</evidence>
<evidence type="ECO:0000256" key="9">
    <source>
        <dbReference type="ARBA" id="ARBA00023136"/>
    </source>
</evidence>
<dbReference type="Pfam" id="PF00168">
    <property type="entry name" value="C2"/>
    <property type="match status" value="1"/>
</dbReference>
<dbReference type="PANTHER" id="PTHR45933">
    <property type="entry name" value="PROTEIN C2-DOMAIN ABA-RELATED 4"/>
    <property type="match status" value="1"/>
</dbReference>
<keyword evidence="14" id="KW-1185">Reference proteome</keyword>
<reference evidence="13" key="1">
    <citation type="submission" date="2023-03" db="EMBL/GenBank/DDBJ databases">
        <title>Chromosome-scale reference genome and RAD-based genetic map of yellow starthistle (Centaurea solstitialis) reveal putative structural variation and QTLs associated with invader traits.</title>
        <authorList>
            <person name="Reatini B."/>
            <person name="Cang F.A."/>
            <person name="Jiang Q."/>
            <person name="Mckibben M.T.W."/>
            <person name="Barker M.S."/>
            <person name="Rieseberg L.H."/>
            <person name="Dlugosch K.M."/>
        </authorList>
    </citation>
    <scope>NUCLEOTIDE SEQUENCE</scope>
    <source>
        <strain evidence="13">CAN-66</strain>
        <tissue evidence="13">Leaf</tissue>
    </source>
</reference>
<organism evidence="13 14">
    <name type="scientific">Centaurea solstitialis</name>
    <name type="common">yellow star-thistle</name>
    <dbReference type="NCBI Taxonomy" id="347529"/>
    <lineage>
        <taxon>Eukaryota</taxon>
        <taxon>Viridiplantae</taxon>
        <taxon>Streptophyta</taxon>
        <taxon>Embryophyta</taxon>
        <taxon>Tracheophyta</taxon>
        <taxon>Spermatophyta</taxon>
        <taxon>Magnoliopsida</taxon>
        <taxon>eudicotyledons</taxon>
        <taxon>Gunneridae</taxon>
        <taxon>Pentapetalae</taxon>
        <taxon>asterids</taxon>
        <taxon>campanulids</taxon>
        <taxon>Asterales</taxon>
        <taxon>Asteraceae</taxon>
        <taxon>Carduoideae</taxon>
        <taxon>Cardueae</taxon>
        <taxon>Centaureinae</taxon>
        <taxon>Centaurea</taxon>
    </lineage>
</organism>
<keyword evidence="7" id="KW-0106">Calcium</keyword>
<name>A0AA38WJY0_9ASTR</name>
<protein>
    <recommendedName>
        <fullName evidence="12">C2 domain-containing protein</fullName>
    </recommendedName>
</protein>
<gene>
    <name evidence="13" type="ORF">OSB04_008952</name>
</gene>
<dbReference type="InterPro" id="IPR044562">
    <property type="entry name" value="CAR1-11"/>
</dbReference>
<dbReference type="Proteomes" id="UP001172457">
    <property type="component" value="Chromosome 2"/>
</dbReference>
<evidence type="ECO:0000256" key="5">
    <source>
        <dbReference type="ARBA" id="ARBA00022682"/>
    </source>
</evidence>
<comment type="caution">
    <text evidence="13">The sequence shown here is derived from an EMBL/GenBank/DDBJ whole genome shotgun (WGS) entry which is preliminary data.</text>
</comment>
<keyword evidence="3" id="KW-0343">GTPase activation</keyword>
<dbReference type="SUPFAM" id="SSF49562">
    <property type="entry name" value="C2 domain (Calcium/lipid-binding domain, CaLB)"/>
    <property type="match status" value="1"/>
</dbReference>
<evidence type="ECO:0000256" key="6">
    <source>
        <dbReference type="ARBA" id="ARBA00022723"/>
    </source>
</evidence>
<evidence type="ECO:0000256" key="3">
    <source>
        <dbReference type="ARBA" id="ARBA00022468"/>
    </source>
</evidence>
<dbReference type="EMBL" id="JARYMX010000002">
    <property type="protein sequence ID" value="KAJ9563792.1"/>
    <property type="molecule type" value="Genomic_DNA"/>
</dbReference>
<dbReference type="Gene3D" id="2.60.40.150">
    <property type="entry name" value="C2 domain"/>
    <property type="match status" value="1"/>
</dbReference>
<sequence>MEGVMGILRLRIKKGTNLAVRDMARGTSDPYVVATLGHQKSKTKMVDDNLNPVWEQDLTLTIKDPTVPIKLTVYDKDTFSEDDNMGTANVDVNPYVECLQMGSDLDHLPDGTKLETVQPNEHNHLAEESYIIWNKDALTQDMVLRLTDVETGEIEVQIEITPIEDHRLSIFQNQIGLHGSKST</sequence>
<keyword evidence="9" id="KW-0472">Membrane</keyword>
<dbReference type="PANTHER" id="PTHR45933:SF38">
    <property type="entry name" value="C2 DOMAIN-CONTAINING PROTEIN"/>
    <property type="match status" value="1"/>
</dbReference>
<evidence type="ECO:0000256" key="4">
    <source>
        <dbReference type="ARBA" id="ARBA00022475"/>
    </source>
</evidence>
<dbReference type="InterPro" id="IPR035892">
    <property type="entry name" value="C2_domain_sf"/>
</dbReference>
<evidence type="ECO:0000256" key="7">
    <source>
        <dbReference type="ARBA" id="ARBA00022837"/>
    </source>
</evidence>
<keyword evidence="4" id="KW-1003">Cell membrane</keyword>
<evidence type="ECO:0000256" key="8">
    <source>
        <dbReference type="ARBA" id="ARBA00023121"/>
    </source>
</evidence>
<dbReference type="GO" id="GO:0009738">
    <property type="term" value="P:abscisic acid-activated signaling pathway"/>
    <property type="evidence" value="ECO:0007669"/>
    <property type="project" value="UniProtKB-KW"/>
</dbReference>
<feature type="domain" description="C2" evidence="12">
    <location>
        <begin position="1"/>
        <end position="107"/>
    </location>
</feature>